<dbReference type="InterPro" id="IPR057429">
    <property type="entry name" value="WH_eIF2D"/>
</dbReference>
<dbReference type="InterPro" id="IPR001950">
    <property type="entry name" value="SUI1"/>
</dbReference>
<evidence type="ECO:0000256" key="1">
    <source>
        <dbReference type="ARBA" id="ARBA00010359"/>
    </source>
</evidence>
<dbReference type="AlphaFoldDB" id="A0A7M7PNK3"/>
<dbReference type="Gene3D" id="3.10.400.20">
    <property type="match status" value="1"/>
</dbReference>
<dbReference type="PANTHER" id="PTHR12217:SF4">
    <property type="entry name" value="EUKARYOTIC TRANSLATION INITIATION FACTOR 2D"/>
    <property type="match status" value="1"/>
</dbReference>
<dbReference type="InterPro" id="IPR048247">
    <property type="entry name" value="eIF2D_N"/>
</dbReference>
<dbReference type="Pfam" id="PF01253">
    <property type="entry name" value="SUI1"/>
    <property type="match status" value="1"/>
</dbReference>
<comment type="similarity">
    <text evidence="1">Belongs to the eIF2D family.</text>
</comment>
<dbReference type="CDD" id="cd21156">
    <property type="entry name" value="PUA_eIF2d-like"/>
    <property type="match status" value="1"/>
</dbReference>
<feature type="compositionally biased region" description="Low complexity" evidence="3">
    <location>
        <begin position="255"/>
        <end position="270"/>
    </location>
</feature>
<dbReference type="Pfam" id="PF25304">
    <property type="entry name" value="WHD_eIF2D"/>
    <property type="match status" value="1"/>
</dbReference>
<dbReference type="PROSITE" id="PS51925">
    <property type="entry name" value="SWIB_MDM2"/>
    <property type="match status" value="1"/>
</dbReference>
<dbReference type="GO" id="GO:0003723">
    <property type="term" value="F:RNA binding"/>
    <property type="evidence" value="ECO:0007669"/>
    <property type="project" value="InterPro"/>
</dbReference>
<dbReference type="InterPro" id="IPR039757">
    <property type="entry name" value="EIF2D"/>
</dbReference>
<organism evidence="5 6">
    <name type="scientific">Strongylocentrotus purpuratus</name>
    <name type="common">Purple sea urchin</name>
    <dbReference type="NCBI Taxonomy" id="7668"/>
    <lineage>
        <taxon>Eukaryota</taxon>
        <taxon>Metazoa</taxon>
        <taxon>Echinodermata</taxon>
        <taxon>Eleutherozoa</taxon>
        <taxon>Echinozoa</taxon>
        <taxon>Echinoidea</taxon>
        <taxon>Euechinoidea</taxon>
        <taxon>Echinacea</taxon>
        <taxon>Camarodonta</taxon>
        <taxon>Echinidea</taxon>
        <taxon>Strongylocentrotidae</taxon>
        <taxon>Strongylocentrotus</taxon>
    </lineage>
</organism>
<feature type="region of interest" description="Disordered" evidence="3">
    <location>
        <begin position="235"/>
        <end position="278"/>
    </location>
</feature>
<dbReference type="PROSITE" id="PS50890">
    <property type="entry name" value="PUA"/>
    <property type="match status" value="1"/>
</dbReference>
<evidence type="ECO:0000256" key="3">
    <source>
        <dbReference type="SAM" id="MobiDB-lite"/>
    </source>
</evidence>
<dbReference type="SUPFAM" id="SSF88697">
    <property type="entry name" value="PUA domain-like"/>
    <property type="match status" value="1"/>
</dbReference>
<sequence length="659" mass="72874">MDIYIRWSYTRAIIYEELLSVLPVILNCQRLQTRKDPLLILLLCFIVRLRKPGIMFKKPFHVKSNAAMKGSDKRKMKTSVLQQFGEITSVQVDSIFPNKSQTTTMKIQTHTGEHMMVYCADGVPAFFENEKVLYPTVYTLWKCPSLLPCLSTYAPVIEKMAGGADLMLPGVVFPETGLPPLEKSQLCSVNVVGNLAPVAIGTASVSSEDMLGRAMKGKGVLTLHCIGDHLWESGGKLKPPQINPISRDSPPPGESAIAAQNSAGSNNNNENMERTEGLESQSAIDGGHVCEGNGEGGGLKEDLVGLSLDAGAVGGEPEPVEDEGDGVSPVDAMDERLYQCLLHSLKKKVKPSDLPLLTSSLYRNYMQTSCPEGKTLDLKKSSYKKLSKFLRAMQERRLLDVRELSRGVDSITAIYKDHDELRSFVPLVDSGDSDEQSDAASSNPSSSSKAPEGPPEIRQFYSVMPNQAPVLQHSGYKRGDWMTKEDVRNAITAYIKNESLIDQNDYSHVMLDPILHDAAIKKSEGSVSHLKWDQLFTRFLHKMNPGYQILFPSDLSAKVQPRIHKGQVQPIILKLERKGGNKWITVIQNLEQFSLDPKEFGHRLQIAFNNTFTPFALLYCFSKRHSVDHSDPELGAVQSGPQGVWPSAPDSCCSQYYSG</sequence>
<name>A0A7M7PNK3_STRPU</name>
<dbReference type="InterPro" id="IPR004521">
    <property type="entry name" value="Uncharacterised_CHP00451"/>
</dbReference>
<dbReference type="SUPFAM" id="SSF55159">
    <property type="entry name" value="eIF1-like"/>
    <property type="match status" value="1"/>
</dbReference>
<dbReference type="InterPro" id="IPR036877">
    <property type="entry name" value="SUI1_dom_sf"/>
</dbReference>
<dbReference type="InterPro" id="IPR036885">
    <property type="entry name" value="SWIB_MDM2_dom_sf"/>
</dbReference>
<dbReference type="OrthoDB" id="199771at2759"/>
<feature type="domain" description="DM2" evidence="4">
    <location>
        <begin position="459"/>
        <end position="542"/>
    </location>
</feature>
<dbReference type="Pfam" id="PF17832">
    <property type="entry name" value="Pre-PUA"/>
    <property type="match status" value="1"/>
</dbReference>
<evidence type="ECO:0000313" key="5">
    <source>
        <dbReference type="EnsemblMetazoa" id="XP_030852102"/>
    </source>
</evidence>
<dbReference type="RefSeq" id="XP_030852102.1">
    <property type="nucleotide sequence ID" value="XM_030996242.1"/>
</dbReference>
<dbReference type="InterPro" id="IPR058886">
    <property type="entry name" value="SWIB_eIF2D"/>
</dbReference>
<evidence type="ECO:0000256" key="2">
    <source>
        <dbReference type="ARBA" id="ARBA00022490"/>
    </source>
</evidence>
<dbReference type="GeneID" id="576853"/>
<keyword evidence="6" id="KW-1185">Reference proteome</keyword>
<dbReference type="Pfam" id="PF26292">
    <property type="entry name" value="PUA_elF2D"/>
    <property type="match status" value="1"/>
</dbReference>
<dbReference type="Proteomes" id="UP000007110">
    <property type="component" value="Unassembled WGS sequence"/>
</dbReference>
<dbReference type="InParanoid" id="A0A7M7PNK3"/>
<dbReference type="CDD" id="cd11610">
    <property type="entry name" value="eIF2D_N"/>
    <property type="match status" value="1"/>
</dbReference>
<dbReference type="FunFam" id="3.10.400.20:FF:000002">
    <property type="entry name" value="Eukaryotic translation initiation factor 2D"/>
    <property type="match status" value="1"/>
</dbReference>
<dbReference type="SUPFAM" id="SSF47592">
    <property type="entry name" value="SWIB/MDM2 domain"/>
    <property type="match status" value="1"/>
</dbReference>
<dbReference type="InterPro" id="IPR041366">
    <property type="entry name" value="Pre-PUA"/>
</dbReference>
<dbReference type="GO" id="GO:0003743">
    <property type="term" value="F:translation initiation factor activity"/>
    <property type="evidence" value="ECO:0000318"/>
    <property type="project" value="GO_Central"/>
</dbReference>
<dbReference type="KEGG" id="spu:576853"/>
<dbReference type="EnsemblMetazoa" id="XM_030996242">
    <property type="protein sequence ID" value="XP_030852102"/>
    <property type="gene ID" value="LOC576853"/>
</dbReference>
<feature type="region of interest" description="Disordered" evidence="3">
    <location>
        <begin position="427"/>
        <end position="457"/>
    </location>
</feature>
<evidence type="ECO:0000313" key="6">
    <source>
        <dbReference type="Proteomes" id="UP000007110"/>
    </source>
</evidence>
<dbReference type="InterPro" id="IPR015947">
    <property type="entry name" value="PUA-like_sf"/>
</dbReference>
<dbReference type="InterPro" id="IPR003121">
    <property type="entry name" value="SWIB_MDM2_domain"/>
</dbReference>
<dbReference type="Pfam" id="PF26291">
    <property type="entry name" value="SWIB_eIF2D"/>
    <property type="match status" value="1"/>
</dbReference>
<evidence type="ECO:0000259" key="4">
    <source>
        <dbReference type="PROSITE" id="PS51925"/>
    </source>
</evidence>
<reference evidence="6" key="1">
    <citation type="submission" date="2015-02" db="EMBL/GenBank/DDBJ databases">
        <title>Genome sequencing for Strongylocentrotus purpuratus.</title>
        <authorList>
            <person name="Murali S."/>
            <person name="Liu Y."/>
            <person name="Vee V."/>
            <person name="English A."/>
            <person name="Wang M."/>
            <person name="Skinner E."/>
            <person name="Han Y."/>
            <person name="Muzny D.M."/>
            <person name="Worley K.C."/>
            <person name="Gibbs R.A."/>
        </authorList>
    </citation>
    <scope>NUCLEOTIDE SEQUENCE</scope>
</reference>
<dbReference type="InterPro" id="IPR048248">
    <property type="entry name" value="PUA_eIF2d-like"/>
</dbReference>
<dbReference type="NCBIfam" id="TIGR00451">
    <property type="entry name" value="unchar_dom_2"/>
    <property type="match status" value="1"/>
</dbReference>
<feature type="compositionally biased region" description="Low complexity" evidence="3">
    <location>
        <begin position="438"/>
        <end position="450"/>
    </location>
</feature>
<dbReference type="CTD" id="1939"/>
<proteinExistence type="inferred from homology"/>
<accession>A0A7M7PNK3</accession>
<dbReference type="GO" id="GO:0001731">
    <property type="term" value="P:formation of translation preinitiation complex"/>
    <property type="evidence" value="ECO:0000318"/>
    <property type="project" value="GO_Central"/>
</dbReference>
<protein>
    <recommendedName>
        <fullName evidence="4">DM2 domain-containing protein</fullName>
    </recommendedName>
</protein>
<dbReference type="OMA" id="MFLKPYR"/>
<dbReference type="PANTHER" id="PTHR12217">
    <property type="entry name" value="EUKARYOTIC TRANSLATION INITIATION FACTOR 2D"/>
    <property type="match status" value="1"/>
</dbReference>
<reference evidence="5" key="2">
    <citation type="submission" date="2021-01" db="UniProtKB">
        <authorList>
            <consortium name="EnsemblMetazoa"/>
        </authorList>
    </citation>
    <scope>IDENTIFICATION</scope>
</reference>
<keyword evidence="2" id="KW-0963">Cytoplasm</keyword>